<dbReference type="InterPro" id="IPR032816">
    <property type="entry name" value="VTT_dom"/>
</dbReference>
<keyword evidence="4 6" id="KW-1133">Transmembrane helix</keyword>
<dbReference type="RefSeq" id="WP_006060136.1">
    <property type="nucleotide sequence ID" value="NZ_GG657560.1"/>
</dbReference>
<feature type="transmembrane region" description="Helical" evidence="6">
    <location>
        <begin position="141"/>
        <end position="162"/>
    </location>
</feature>
<feature type="transmembrane region" description="Helical" evidence="6">
    <location>
        <begin position="168"/>
        <end position="194"/>
    </location>
</feature>
<feature type="transmembrane region" description="Helical" evidence="6">
    <location>
        <begin position="201"/>
        <end position="218"/>
    </location>
</feature>
<evidence type="ECO:0000259" key="7">
    <source>
        <dbReference type="Pfam" id="PF09335"/>
    </source>
</evidence>
<keyword evidence="3 6" id="KW-0812">Transmembrane</keyword>
<feature type="transmembrane region" description="Helical" evidence="6">
    <location>
        <begin position="57"/>
        <end position="77"/>
    </location>
</feature>
<evidence type="ECO:0000256" key="2">
    <source>
        <dbReference type="ARBA" id="ARBA00022475"/>
    </source>
</evidence>
<dbReference type="GO" id="GO:0005886">
    <property type="term" value="C:plasma membrane"/>
    <property type="evidence" value="ECO:0007669"/>
    <property type="project" value="UniProtKB-SubCell"/>
</dbReference>
<feature type="domain" description="VTT" evidence="7">
    <location>
        <begin position="73"/>
        <end position="191"/>
    </location>
</feature>
<dbReference type="InterPro" id="IPR015414">
    <property type="entry name" value="TMEM64"/>
</dbReference>
<keyword evidence="2 6" id="KW-1003">Cell membrane</keyword>
<sequence>MNKQRKWNRLQGIAAIAGVLLLVLAALDFLPAVNALLKSGDEQAIQLYFRALGLKGVLFLILLQMVQVITSLIPALSLQAAAGASYGPLFGSLVILAGMVLGNGLVYLFAEKLLGQLSPESKISRSLERFHHWLAGKNKELYCFLMFLLPILPNVVKPYLAAVSDVRWSVFLFCCGAGSIIPVLAGTLIGNFLIEGRTREALIVAIAAVIASILAALIQKRRSAQTTDRMSRK</sequence>
<dbReference type="PANTHER" id="PTHR12677:SF59">
    <property type="entry name" value="GOLGI APPARATUS MEMBRANE PROTEIN TVP38-RELATED"/>
    <property type="match status" value="1"/>
</dbReference>
<keyword evidence="5 6" id="KW-0472">Membrane</keyword>
<evidence type="ECO:0000256" key="3">
    <source>
        <dbReference type="ARBA" id="ARBA00022692"/>
    </source>
</evidence>
<organism evidence="8 9">
    <name type="scientific">Holdemania filiformis DSM 12042</name>
    <dbReference type="NCBI Taxonomy" id="545696"/>
    <lineage>
        <taxon>Bacteria</taxon>
        <taxon>Bacillati</taxon>
        <taxon>Bacillota</taxon>
        <taxon>Erysipelotrichia</taxon>
        <taxon>Erysipelotrichales</taxon>
        <taxon>Erysipelotrichaceae</taxon>
        <taxon>Holdemania</taxon>
    </lineage>
</organism>
<dbReference type="EMBL" id="ACCF01000189">
    <property type="protein sequence ID" value="EEF66890.1"/>
    <property type="molecule type" value="Genomic_DNA"/>
</dbReference>
<reference evidence="8 9" key="1">
    <citation type="submission" date="2008-12" db="EMBL/GenBank/DDBJ databases">
        <authorList>
            <person name="Fulton L."/>
            <person name="Clifton S."/>
            <person name="Fulton B."/>
            <person name="Xu J."/>
            <person name="Minx P."/>
            <person name="Pepin K.H."/>
            <person name="Johnson M."/>
            <person name="Bhonagiri V."/>
            <person name="Nash W.E."/>
            <person name="Mardis E.R."/>
            <person name="Wilson R.K."/>
        </authorList>
    </citation>
    <scope>NUCLEOTIDE SEQUENCE [LARGE SCALE GENOMIC DNA]</scope>
    <source>
        <strain evidence="8 9">DSM 12042</strain>
    </source>
</reference>
<evidence type="ECO:0000256" key="6">
    <source>
        <dbReference type="RuleBase" id="RU366058"/>
    </source>
</evidence>
<feature type="transmembrane region" description="Helical" evidence="6">
    <location>
        <begin position="89"/>
        <end position="110"/>
    </location>
</feature>
<evidence type="ECO:0000256" key="5">
    <source>
        <dbReference type="ARBA" id="ARBA00023136"/>
    </source>
</evidence>
<dbReference type="Pfam" id="PF09335">
    <property type="entry name" value="VTT_dom"/>
    <property type="match status" value="1"/>
</dbReference>
<gene>
    <name evidence="8" type="ORF">HOLDEFILI_02971</name>
</gene>
<evidence type="ECO:0000256" key="4">
    <source>
        <dbReference type="ARBA" id="ARBA00022989"/>
    </source>
</evidence>
<evidence type="ECO:0000256" key="1">
    <source>
        <dbReference type="ARBA" id="ARBA00004651"/>
    </source>
</evidence>
<dbReference type="HOGENOM" id="CLU_038944_5_0_9"/>
<protein>
    <recommendedName>
        <fullName evidence="6">TVP38/TMEM64 family membrane protein</fullName>
    </recommendedName>
</protein>
<evidence type="ECO:0000313" key="8">
    <source>
        <dbReference type="EMBL" id="EEF66890.1"/>
    </source>
</evidence>
<accession>B9YAW4</accession>
<comment type="subcellular location">
    <subcellularLocation>
        <location evidence="1 6">Cell membrane</location>
        <topology evidence="1 6">Multi-pass membrane protein</topology>
    </subcellularLocation>
</comment>
<feature type="transmembrane region" description="Helical" evidence="6">
    <location>
        <begin position="12"/>
        <end position="37"/>
    </location>
</feature>
<proteinExistence type="inferred from homology"/>
<comment type="caution">
    <text evidence="8">The sequence shown here is derived from an EMBL/GenBank/DDBJ whole genome shotgun (WGS) entry which is preliminary data.</text>
</comment>
<reference evidence="8 9" key="2">
    <citation type="submission" date="2009-02" db="EMBL/GenBank/DDBJ databases">
        <title>Draft genome sequence of Holdemania filiformis DSM 12042.</title>
        <authorList>
            <person name="Sudarsanam P."/>
            <person name="Ley R."/>
            <person name="Guruge J."/>
            <person name="Turnbaugh P.J."/>
            <person name="Mahowald M."/>
            <person name="Liep D."/>
            <person name="Gordon J."/>
        </authorList>
    </citation>
    <scope>NUCLEOTIDE SEQUENCE [LARGE SCALE GENOMIC DNA]</scope>
    <source>
        <strain evidence="8 9">DSM 12042</strain>
    </source>
</reference>
<dbReference type="eggNOG" id="COG0398">
    <property type="taxonomic scope" value="Bacteria"/>
</dbReference>
<comment type="similarity">
    <text evidence="6">Belongs to the TVP38/TMEM64 family.</text>
</comment>
<dbReference type="PANTHER" id="PTHR12677">
    <property type="entry name" value="GOLGI APPARATUS MEMBRANE PROTEIN TVP38-RELATED"/>
    <property type="match status" value="1"/>
</dbReference>
<evidence type="ECO:0000313" key="9">
    <source>
        <dbReference type="Proteomes" id="UP000005950"/>
    </source>
</evidence>
<dbReference type="STRING" id="545696.HOLDEFILI_02971"/>
<name>B9YAW4_9FIRM</name>
<dbReference type="OrthoDB" id="1654692at2"/>
<dbReference type="Proteomes" id="UP000005950">
    <property type="component" value="Unassembled WGS sequence"/>
</dbReference>
<dbReference type="AlphaFoldDB" id="B9YAW4"/>